<dbReference type="Proteomes" id="UP001418222">
    <property type="component" value="Unassembled WGS sequence"/>
</dbReference>
<protein>
    <submittedName>
        <fullName evidence="1">Uncharacterized protein</fullName>
    </submittedName>
</protein>
<proteinExistence type="predicted"/>
<sequence>MNHQGKFLSEIVGKVILCKPGGHDRVSAYMFCLMTRIVFKIPTDWSAVVFDNIKEGLKKPNLARIVSLYLTGVIPEVMQQLPGTKINHMRKMDMRLFSR</sequence>
<keyword evidence="2" id="KW-1185">Reference proteome</keyword>
<accession>A0AAP0BKM9</accession>
<reference evidence="1 2" key="1">
    <citation type="journal article" date="2022" name="Nat. Plants">
        <title>Genomes of leafy and leafless Platanthera orchids illuminate the evolution of mycoheterotrophy.</title>
        <authorList>
            <person name="Li M.H."/>
            <person name="Liu K.W."/>
            <person name="Li Z."/>
            <person name="Lu H.C."/>
            <person name="Ye Q.L."/>
            <person name="Zhang D."/>
            <person name="Wang J.Y."/>
            <person name="Li Y.F."/>
            <person name="Zhong Z.M."/>
            <person name="Liu X."/>
            <person name="Yu X."/>
            <person name="Liu D.K."/>
            <person name="Tu X.D."/>
            <person name="Liu B."/>
            <person name="Hao Y."/>
            <person name="Liao X.Y."/>
            <person name="Jiang Y.T."/>
            <person name="Sun W.H."/>
            <person name="Chen J."/>
            <person name="Chen Y.Q."/>
            <person name="Ai Y."/>
            <person name="Zhai J.W."/>
            <person name="Wu S.S."/>
            <person name="Zhou Z."/>
            <person name="Hsiao Y.Y."/>
            <person name="Wu W.L."/>
            <person name="Chen Y.Y."/>
            <person name="Lin Y.F."/>
            <person name="Hsu J.L."/>
            <person name="Li C.Y."/>
            <person name="Wang Z.W."/>
            <person name="Zhao X."/>
            <person name="Zhong W.Y."/>
            <person name="Ma X.K."/>
            <person name="Ma L."/>
            <person name="Huang J."/>
            <person name="Chen G.Z."/>
            <person name="Huang M.Z."/>
            <person name="Huang L."/>
            <person name="Peng D.H."/>
            <person name="Luo Y.B."/>
            <person name="Zou S.Q."/>
            <person name="Chen S.P."/>
            <person name="Lan S."/>
            <person name="Tsai W.C."/>
            <person name="Van de Peer Y."/>
            <person name="Liu Z.J."/>
        </authorList>
    </citation>
    <scope>NUCLEOTIDE SEQUENCE [LARGE SCALE GENOMIC DNA]</scope>
    <source>
        <strain evidence="1">Lor287</strain>
    </source>
</reference>
<name>A0AAP0BKM9_9ASPA</name>
<comment type="caution">
    <text evidence="1">The sequence shown here is derived from an EMBL/GenBank/DDBJ whole genome shotgun (WGS) entry which is preliminary data.</text>
</comment>
<dbReference type="AlphaFoldDB" id="A0AAP0BKM9"/>
<gene>
    <name evidence="1" type="ORF">KSP39_PZI008769</name>
</gene>
<organism evidence="1 2">
    <name type="scientific">Platanthera zijinensis</name>
    <dbReference type="NCBI Taxonomy" id="2320716"/>
    <lineage>
        <taxon>Eukaryota</taxon>
        <taxon>Viridiplantae</taxon>
        <taxon>Streptophyta</taxon>
        <taxon>Embryophyta</taxon>
        <taxon>Tracheophyta</taxon>
        <taxon>Spermatophyta</taxon>
        <taxon>Magnoliopsida</taxon>
        <taxon>Liliopsida</taxon>
        <taxon>Asparagales</taxon>
        <taxon>Orchidaceae</taxon>
        <taxon>Orchidoideae</taxon>
        <taxon>Orchideae</taxon>
        <taxon>Orchidinae</taxon>
        <taxon>Platanthera</taxon>
    </lineage>
</organism>
<evidence type="ECO:0000313" key="2">
    <source>
        <dbReference type="Proteomes" id="UP001418222"/>
    </source>
</evidence>
<evidence type="ECO:0000313" key="1">
    <source>
        <dbReference type="EMBL" id="KAK8942716.1"/>
    </source>
</evidence>
<dbReference type="EMBL" id="JBBWWQ010000007">
    <property type="protein sequence ID" value="KAK8942716.1"/>
    <property type="molecule type" value="Genomic_DNA"/>
</dbReference>